<accession>A0A943ED91</accession>
<dbReference type="Gene3D" id="3.10.129.10">
    <property type="entry name" value="Hotdog Thioesterase"/>
    <property type="match status" value="1"/>
</dbReference>
<dbReference type="InterPro" id="IPR054485">
    <property type="entry name" value="FlK-like_dom"/>
</dbReference>
<gene>
    <name evidence="4" type="ORF">KHX13_02835</name>
</gene>
<dbReference type="InterPro" id="IPR029069">
    <property type="entry name" value="HotDog_dom_sf"/>
</dbReference>
<evidence type="ECO:0000313" key="4">
    <source>
        <dbReference type="EMBL" id="MBS5519258.1"/>
    </source>
</evidence>
<dbReference type="Proteomes" id="UP000754226">
    <property type="component" value="Unassembled WGS sequence"/>
</dbReference>
<protein>
    <submittedName>
        <fullName evidence="4">Thioesterase family protein</fullName>
    </submittedName>
</protein>
<feature type="binding site" evidence="2">
    <location>
        <position position="62"/>
    </location>
    <ligand>
        <name>substrate</name>
    </ligand>
</feature>
<reference evidence="4" key="1">
    <citation type="submission" date="2021-02" db="EMBL/GenBank/DDBJ databases">
        <title>Infant gut strain persistence is associated with maternal origin, phylogeny, and functional potential including surface adhesion and iron acquisition.</title>
        <authorList>
            <person name="Lou Y.C."/>
        </authorList>
    </citation>
    <scope>NUCLEOTIDE SEQUENCE</scope>
    <source>
        <strain evidence="4">L3_106_000M1_dasL3_106_000M1_concoct_15</strain>
    </source>
</reference>
<dbReference type="PANTHER" id="PTHR36934">
    <property type="entry name" value="BLR0278 PROTEIN"/>
    <property type="match status" value="1"/>
</dbReference>
<dbReference type="InterPro" id="IPR025540">
    <property type="entry name" value="FlK"/>
</dbReference>
<dbReference type="SUPFAM" id="SSF54637">
    <property type="entry name" value="Thioesterase/thiol ester dehydrase-isomerase"/>
    <property type="match status" value="1"/>
</dbReference>
<feature type="active site" evidence="1">
    <location>
        <position position="35"/>
    </location>
</feature>
<evidence type="ECO:0000256" key="1">
    <source>
        <dbReference type="PIRSR" id="PIRSR014972-1"/>
    </source>
</evidence>
<dbReference type="AlphaFoldDB" id="A0A943ED91"/>
<sequence length="131" mass="14051">MTEFRIGAAAEATVMVMHTNTAKAMKSGSLDVFATPALVALMEQAACNLVEPLLDEDTTSVGISLNISHDAATAVGRRVTAKAVLVGVDGRKLSFKLTASDEHGIIGQGSHERFLVKKEKFMNKLKTRYDS</sequence>
<proteinExistence type="predicted"/>
<feature type="binding site" evidence="2">
    <location>
        <position position="62"/>
    </location>
    <ligand>
        <name>CoA</name>
        <dbReference type="ChEBI" id="CHEBI:57287"/>
    </ligand>
</feature>
<evidence type="ECO:0000256" key="2">
    <source>
        <dbReference type="PIRSR" id="PIRSR014972-2"/>
    </source>
</evidence>
<dbReference type="CDD" id="cd03440">
    <property type="entry name" value="hot_dog"/>
    <property type="match status" value="1"/>
</dbReference>
<feature type="binding site" evidence="2">
    <location>
        <position position="113"/>
    </location>
    <ligand>
        <name>substrate</name>
    </ligand>
</feature>
<dbReference type="EMBL" id="JAGZCZ010000003">
    <property type="protein sequence ID" value="MBS5519258.1"/>
    <property type="molecule type" value="Genomic_DNA"/>
</dbReference>
<comment type="caution">
    <text evidence="4">The sequence shown here is derived from an EMBL/GenBank/DDBJ whole genome shotgun (WGS) entry which is preliminary data.</text>
</comment>
<dbReference type="PANTHER" id="PTHR36934:SF1">
    <property type="entry name" value="THIOESTERASE DOMAIN-CONTAINING PROTEIN"/>
    <property type="match status" value="1"/>
</dbReference>
<evidence type="ECO:0000313" key="5">
    <source>
        <dbReference type="Proteomes" id="UP000754226"/>
    </source>
</evidence>
<evidence type="ECO:0000259" key="3">
    <source>
        <dbReference type="Pfam" id="PF22636"/>
    </source>
</evidence>
<name>A0A943ED91_9FIRM</name>
<dbReference type="PIRSF" id="PIRSF014972">
    <property type="entry name" value="FlK"/>
    <property type="match status" value="1"/>
</dbReference>
<feature type="domain" description="Fluoroacetyl-CoA-specific thioesterase-like" evidence="3">
    <location>
        <begin position="16"/>
        <end position="119"/>
    </location>
</feature>
<organism evidence="4 5">
    <name type="scientific">Acidaminococcus intestini</name>
    <dbReference type="NCBI Taxonomy" id="187327"/>
    <lineage>
        <taxon>Bacteria</taxon>
        <taxon>Bacillati</taxon>
        <taxon>Bacillota</taxon>
        <taxon>Negativicutes</taxon>
        <taxon>Acidaminococcales</taxon>
        <taxon>Acidaminococcaceae</taxon>
        <taxon>Acidaminococcus</taxon>
    </lineage>
</organism>
<feature type="active site" evidence="1">
    <location>
        <position position="43"/>
    </location>
</feature>
<feature type="active site" evidence="1">
    <location>
        <position position="69"/>
    </location>
</feature>
<dbReference type="Pfam" id="PF22636">
    <property type="entry name" value="FlK"/>
    <property type="match status" value="1"/>
</dbReference>